<sequence length="38" mass="4400">MNKFEFGNVKPHKNRKDQTGTLNLLKETKKNIKVDLDG</sequence>
<name>A0A2P2QJC3_RHIMU</name>
<dbReference type="EMBL" id="GGEC01086634">
    <property type="protein sequence ID" value="MBX67118.1"/>
    <property type="molecule type" value="Transcribed_RNA"/>
</dbReference>
<evidence type="ECO:0000313" key="2">
    <source>
        <dbReference type="EMBL" id="MBX67118.1"/>
    </source>
</evidence>
<organism evidence="2">
    <name type="scientific">Rhizophora mucronata</name>
    <name type="common">Asiatic mangrove</name>
    <dbReference type="NCBI Taxonomy" id="61149"/>
    <lineage>
        <taxon>Eukaryota</taxon>
        <taxon>Viridiplantae</taxon>
        <taxon>Streptophyta</taxon>
        <taxon>Embryophyta</taxon>
        <taxon>Tracheophyta</taxon>
        <taxon>Spermatophyta</taxon>
        <taxon>Magnoliopsida</taxon>
        <taxon>eudicotyledons</taxon>
        <taxon>Gunneridae</taxon>
        <taxon>Pentapetalae</taxon>
        <taxon>rosids</taxon>
        <taxon>fabids</taxon>
        <taxon>Malpighiales</taxon>
        <taxon>Rhizophoraceae</taxon>
        <taxon>Rhizophora</taxon>
    </lineage>
</organism>
<dbReference type="AlphaFoldDB" id="A0A2P2QJC3"/>
<accession>A0A2P2QJC3</accession>
<reference evidence="2" key="1">
    <citation type="submission" date="2018-02" db="EMBL/GenBank/DDBJ databases">
        <title>Rhizophora mucronata_Transcriptome.</title>
        <authorList>
            <person name="Meera S.P."/>
            <person name="Sreeshan A."/>
            <person name="Augustine A."/>
        </authorList>
    </citation>
    <scope>NUCLEOTIDE SEQUENCE</scope>
    <source>
        <tissue evidence="2">Leaf</tissue>
    </source>
</reference>
<evidence type="ECO:0000256" key="1">
    <source>
        <dbReference type="SAM" id="MobiDB-lite"/>
    </source>
</evidence>
<feature type="region of interest" description="Disordered" evidence="1">
    <location>
        <begin position="1"/>
        <end position="21"/>
    </location>
</feature>
<proteinExistence type="predicted"/>
<protein>
    <submittedName>
        <fullName evidence="2">Uncharacterized protein</fullName>
    </submittedName>
</protein>